<reference evidence="1" key="1">
    <citation type="submission" date="2021-01" db="EMBL/GenBank/DDBJ databases">
        <authorList>
            <person name="Lovell J.T."/>
            <person name="Bentley N."/>
            <person name="Bhattarai G."/>
            <person name="Jenkins J.W."/>
            <person name="Sreedasyam A."/>
            <person name="Alarcon Y."/>
            <person name="Bock C."/>
            <person name="Boston L."/>
            <person name="Carlson J."/>
            <person name="Cervantes K."/>
            <person name="Clermont K."/>
            <person name="Krom N."/>
            <person name="Kubenka K."/>
            <person name="Mamidi S."/>
            <person name="Mattison C."/>
            <person name="Monteros M."/>
            <person name="Pisani C."/>
            <person name="Plott C."/>
            <person name="Rajasekar S."/>
            <person name="Rhein H.S."/>
            <person name="Rohla C."/>
            <person name="Song M."/>
            <person name="Hilaire R.S."/>
            <person name="Shu S."/>
            <person name="Wells L."/>
            <person name="Wang X."/>
            <person name="Webber J."/>
            <person name="Heerema R.J."/>
            <person name="Klein P."/>
            <person name="Conner P."/>
            <person name="Grauke L."/>
            <person name="Grimwood J."/>
            <person name="Schmutz J."/>
            <person name="Randall J.J."/>
        </authorList>
    </citation>
    <scope>NUCLEOTIDE SEQUENCE</scope>
    <source>
        <tissue evidence="1">Leaf</tissue>
    </source>
</reference>
<dbReference type="AlphaFoldDB" id="A0A922DHG9"/>
<dbReference type="Proteomes" id="UP000811246">
    <property type="component" value="Chromosome 12"/>
</dbReference>
<evidence type="ECO:0000313" key="1">
    <source>
        <dbReference type="EMBL" id="KAG6684435.1"/>
    </source>
</evidence>
<proteinExistence type="predicted"/>
<organism evidence="1 2">
    <name type="scientific">Carya illinoinensis</name>
    <name type="common">Pecan</name>
    <dbReference type="NCBI Taxonomy" id="32201"/>
    <lineage>
        <taxon>Eukaryota</taxon>
        <taxon>Viridiplantae</taxon>
        <taxon>Streptophyta</taxon>
        <taxon>Embryophyta</taxon>
        <taxon>Tracheophyta</taxon>
        <taxon>Spermatophyta</taxon>
        <taxon>Magnoliopsida</taxon>
        <taxon>eudicotyledons</taxon>
        <taxon>Gunneridae</taxon>
        <taxon>Pentapetalae</taxon>
        <taxon>rosids</taxon>
        <taxon>fabids</taxon>
        <taxon>Fagales</taxon>
        <taxon>Juglandaceae</taxon>
        <taxon>Carya</taxon>
    </lineage>
</organism>
<evidence type="ECO:0000313" key="2">
    <source>
        <dbReference type="Proteomes" id="UP000811246"/>
    </source>
</evidence>
<sequence>MLIDCMRCRTQHSNGFNKIISVAKKIFTITNGMLVECMRCRTQHSNGFNKLVRAICCVCAAARRCACTCVQVCVFGVHMCA</sequence>
<dbReference type="EMBL" id="CM031836">
    <property type="protein sequence ID" value="KAG6684435.1"/>
    <property type="molecule type" value="Genomic_DNA"/>
</dbReference>
<name>A0A922DHG9_CARIL</name>
<comment type="caution">
    <text evidence="1">The sequence shown here is derived from an EMBL/GenBank/DDBJ whole genome shotgun (WGS) entry which is preliminary data.</text>
</comment>
<accession>A0A922DHG9</accession>
<protein>
    <submittedName>
        <fullName evidence="1">Uncharacterized protein</fullName>
    </submittedName>
</protein>
<gene>
    <name evidence="1" type="ORF">I3842_12G063500</name>
</gene>